<evidence type="ECO:0000256" key="3">
    <source>
        <dbReference type="ARBA" id="ARBA00008982"/>
    </source>
</evidence>
<dbReference type="GO" id="GO:0005829">
    <property type="term" value="C:cytosol"/>
    <property type="evidence" value="ECO:0007669"/>
    <property type="project" value="TreeGrafter"/>
</dbReference>
<evidence type="ECO:0000256" key="2">
    <source>
        <dbReference type="ARBA" id="ARBA00004838"/>
    </source>
</evidence>
<proteinExistence type="inferred from homology"/>
<evidence type="ECO:0000313" key="17">
    <source>
        <dbReference type="EMBL" id="RAO32035.1"/>
    </source>
</evidence>
<dbReference type="HAMAP" id="MF_00145">
    <property type="entry name" value="Phosphoglyc_kinase"/>
    <property type="match status" value="1"/>
</dbReference>
<dbReference type="GO" id="GO:0004618">
    <property type="term" value="F:phosphoglycerate kinase activity"/>
    <property type="evidence" value="ECO:0007669"/>
    <property type="project" value="UniProtKB-UniRule"/>
</dbReference>
<dbReference type="InterPro" id="IPR015824">
    <property type="entry name" value="Phosphoglycerate_kinase_N"/>
</dbReference>
<evidence type="ECO:0000256" key="10">
    <source>
        <dbReference type="ARBA" id="ARBA00022777"/>
    </source>
</evidence>
<keyword evidence="10 13" id="KW-0418">Kinase</keyword>
<feature type="binding site" evidence="13 15">
    <location>
        <begin position="355"/>
        <end position="358"/>
    </location>
    <ligand>
        <name>ATP</name>
        <dbReference type="ChEBI" id="CHEBI:30616"/>
    </ligand>
</feature>
<keyword evidence="9 13" id="KW-0547">Nucleotide-binding</keyword>
<dbReference type="RefSeq" id="WP_112677038.1">
    <property type="nucleotide sequence ID" value="NZ_CP192017.1"/>
</dbReference>
<evidence type="ECO:0000256" key="6">
    <source>
        <dbReference type="ARBA" id="ARBA00016471"/>
    </source>
</evidence>
<organism evidence="17 18">
    <name type="scientific">Micromonospora saelicesensis</name>
    <dbReference type="NCBI Taxonomy" id="285676"/>
    <lineage>
        <taxon>Bacteria</taxon>
        <taxon>Bacillati</taxon>
        <taxon>Actinomycetota</taxon>
        <taxon>Actinomycetes</taxon>
        <taxon>Micromonosporales</taxon>
        <taxon>Micromonosporaceae</taxon>
        <taxon>Micromonospora</taxon>
    </lineage>
</organism>
<evidence type="ECO:0000256" key="13">
    <source>
        <dbReference type="HAMAP-Rule" id="MF_00145"/>
    </source>
</evidence>
<feature type="binding site" evidence="13 14">
    <location>
        <begin position="24"/>
        <end position="26"/>
    </location>
    <ligand>
        <name>substrate</name>
    </ligand>
</feature>
<comment type="caution">
    <text evidence="17">The sequence shown here is derived from an EMBL/GenBank/DDBJ whole genome shotgun (WGS) entry which is preliminary data.</text>
</comment>
<keyword evidence="11 13" id="KW-0067">ATP-binding</keyword>
<accession>A0A328NR20</accession>
<dbReference type="PROSITE" id="PS00111">
    <property type="entry name" value="PGLYCERATE_KINASE"/>
    <property type="match status" value="1"/>
</dbReference>
<evidence type="ECO:0000256" key="9">
    <source>
        <dbReference type="ARBA" id="ARBA00022741"/>
    </source>
</evidence>
<name>A0A328NR20_9ACTN</name>
<evidence type="ECO:0000256" key="11">
    <source>
        <dbReference type="ARBA" id="ARBA00022840"/>
    </source>
</evidence>
<evidence type="ECO:0000256" key="12">
    <source>
        <dbReference type="ARBA" id="ARBA00023152"/>
    </source>
</evidence>
<keyword evidence="7 13" id="KW-0963">Cytoplasm</keyword>
<dbReference type="FunFam" id="3.40.50.1260:FF:000006">
    <property type="entry name" value="Phosphoglycerate kinase"/>
    <property type="match status" value="1"/>
</dbReference>
<dbReference type="Pfam" id="PF00162">
    <property type="entry name" value="PGK"/>
    <property type="match status" value="1"/>
</dbReference>
<dbReference type="GO" id="GO:0006094">
    <property type="term" value="P:gluconeogenesis"/>
    <property type="evidence" value="ECO:0007669"/>
    <property type="project" value="TreeGrafter"/>
</dbReference>
<comment type="similarity">
    <text evidence="3 13 16">Belongs to the phosphoglycerate kinase family.</text>
</comment>
<dbReference type="GO" id="GO:0006096">
    <property type="term" value="P:glycolytic process"/>
    <property type="evidence" value="ECO:0007669"/>
    <property type="project" value="UniProtKB-UniRule"/>
</dbReference>
<evidence type="ECO:0000256" key="16">
    <source>
        <dbReference type="RuleBase" id="RU000532"/>
    </source>
</evidence>
<dbReference type="GO" id="GO:0005524">
    <property type="term" value="F:ATP binding"/>
    <property type="evidence" value="ECO:0007669"/>
    <property type="project" value="UniProtKB-KW"/>
</dbReference>
<dbReference type="CDD" id="cd00318">
    <property type="entry name" value="Phosphoglycerate_kinase"/>
    <property type="match status" value="1"/>
</dbReference>
<dbReference type="AlphaFoldDB" id="A0A328NR20"/>
<evidence type="ECO:0000256" key="14">
    <source>
        <dbReference type="PIRSR" id="PIRSR000724-1"/>
    </source>
</evidence>
<feature type="binding site" evidence="14">
    <location>
        <position position="160"/>
    </location>
    <ligand>
        <name>(2R)-3-phosphoglycerate</name>
        <dbReference type="ChEBI" id="CHEBI:58272"/>
    </ligand>
</feature>
<protein>
    <recommendedName>
        <fullName evidence="6 13">Phosphoglycerate kinase</fullName>
        <ecNumber evidence="5 13">2.7.2.3</ecNumber>
    </recommendedName>
</protein>
<sequence length="399" mass="41362">MSIRTLDDLLAEGVSGRRVLVRADLNVPLDKQTGAITDDGRIRAVLPTLGALVEAGAKVVVCSHLGRPKGAPDPQFSLVPVAGRLGELLGAPVHFATDTVGDSARSTVADLADGQVALLENLRFNAGETSKDEAERGAFADQLAAFGDAYVDDAFGAVHRKHASVFDVPARLPHVAGRLVLREVEVLSKLTGDPERPYVVVLGGSKVSDKLAVIEALLPTVDRLLIGGGMCFTFLKAQGLEVGTSLLEKDMVDTCRNLLERSGGKIMLPVDVVVADAFAPDAAHDTVRVDGIPSHRLGLDVGPETVAGFSAALSQAKTIFWNGPMGVFEMPAFAAGTRGIAEAITKADAFSVVGGGDSAAAVRALGLDESSFGHISTGGGASLEYLEGKTLPGIAALEN</sequence>
<keyword evidence="8 13" id="KW-0808">Transferase</keyword>
<evidence type="ECO:0000256" key="5">
    <source>
        <dbReference type="ARBA" id="ARBA00013061"/>
    </source>
</evidence>
<dbReference type="InterPro" id="IPR036043">
    <property type="entry name" value="Phosphoglycerate_kinase_sf"/>
</dbReference>
<feature type="binding site" evidence="13">
    <location>
        <position position="123"/>
    </location>
    <ligand>
        <name>substrate</name>
    </ligand>
</feature>
<feature type="binding site" evidence="13 14">
    <location>
        <begin position="64"/>
        <end position="67"/>
    </location>
    <ligand>
        <name>substrate</name>
    </ligand>
</feature>
<comment type="subcellular location">
    <subcellularLocation>
        <location evidence="13">Cytoplasm</location>
    </subcellularLocation>
</comment>
<dbReference type="PANTHER" id="PTHR11406">
    <property type="entry name" value="PHOSPHOGLYCERATE KINASE"/>
    <property type="match status" value="1"/>
</dbReference>
<dbReference type="InterPro" id="IPR015911">
    <property type="entry name" value="Phosphoglycerate_kinase_CS"/>
</dbReference>
<evidence type="ECO:0000313" key="18">
    <source>
        <dbReference type="Proteomes" id="UP000249419"/>
    </source>
</evidence>
<gene>
    <name evidence="13" type="primary">pgk</name>
    <name evidence="17" type="ORF">PSN13_04000</name>
</gene>
<dbReference type="InterPro" id="IPR001576">
    <property type="entry name" value="Phosphoglycerate_kinase"/>
</dbReference>
<evidence type="ECO:0000256" key="1">
    <source>
        <dbReference type="ARBA" id="ARBA00000642"/>
    </source>
</evidence>
<dbReference type="PRINTS" id="PR00477">
    <property type="entry name" value="PHGLYCKINASE"/>
</dbReference>
<dbReference type="SUPFAM" id="SSF53748">
    <property type="entry name" value="Phosphoglycerate kinase"/>
    <property type="match status" value="1"/>
</dbReference>
<evidence type="ECO:0000256" key="15">
    <source>
        <dbReference type="PIRSR" id="PIRSR000724-2"/>
    </source>
</evidence>
<comment type="pathway">
    <text evidence="2 13">Carbohydrate degradation; glycolysis; pyruvate from D-glyceraldehyde 3-phosphate: step 2/5.</text>
</comment>
<dbReference type="PANTHER" id="PTHR11406:SF23">
    <property type="entry name" value="PHOSPHOGLYCERATE KINASE 1, CHLOROPLASTIC-RELATED"/>
    <property type="match status" value="1"/>
</dbReference>
<evidence type="ECO:0000256" key="4">
    <source>
        <dbReference type="ARBA" id="ARBA00011245"/>
    </source>
</evidence>
<evidence type="ECO:0000256" key="8">
    <source>
        <dbReference type="ARBA" id="ARBA00022679"/>
    </source>
</evidence>
<comment type="subunit">
    <text evidence="4 13">Monomer.</text>
</comment>
<dbReference type="EMBL" id="PYAG01000019">
    <property type="protein sequence ID" value="RAO32035.1"/>
    <property type="molecule type" value="Genomic_DNA"/>
</dbReference>
<dbReference type="EC" id="2.7.2.3" evidence="5 13"/>
<evidence type="ECO:0000256" key="7">
    <source>
        <dbReference type="ARBA" id="ARBA00022490"/>
    </source>
</evidence>
<dbReference type="Proteomes" id="UP000249419">
    <property type="component" value="Unassembled WGS sequence"/>
</dbReference>
<feature type="binding site" evidence="13">
    <location>
        <position position="160"/>
    </location>
    <ligand>
        <name>substrate</name>
    </ligand>
</feature>
<dbReference type="FunFam" id="3.40.50.1260:FF:000031">
    <property type="entry name" value="Phosphoglycerate kinase 1"/>
    <property type="match status" value="1"/>
</dbReference>
<dbReference type="UniPathway" id="UPA00109">
    <property type="reaction ID" value="UER00185"/>
</dbReference>
<keyword evidence="12 13" id="KW-0324">Glycolysis</keyword>
<feature type="binding site" evidence="13">
    <location>
        <position position="41"/>
    </location>
    <ligand>
        <name>substrate</name>
    </ligand>
</feature>
<reference evidence="17 18" key="1">
    <citation type="submission" date="2018-03" db="EMBL/GenBank/DDBJ databases">
        <title>Defining the species Micromonospora saelicesensis and Micromonospora noduli under the framework of genomics.</title>
        <authorList>
            <person name="Riesco R."/>
            <person name="Trujillo M.E."/>
        </authorList>
    </citation>
    <scope>NUCLEOTIDE SEQUENCE [LARGE SCALE GENOMIC DNA]</scope>
    <source>
        <strain evidence="17 18">PSN13</strain>
    </source>
</reference>
<feature type="binding site" evidence="13 15">
    <location>
        <position position="210"/>
    </location>
    <ligand>
        <name>ATP</name>
        <dbReference type="ChEBI" id="CHEBI:30616"/>
    </ligand>
</feature>
<dbReference type="GO" id="GO:0043531">
    <property type="term" value="F:ADP binding"/>
    <property type="evidence" value="ECO:0007669"/>
    <property type="project" value="TreeGrafter"/>
</dbReference>
<feature type="binding site" evidence="13">
    <location>
        <position position="298"/>
    </location>
    <ligand>
        <name>ATP</name>
        <dbReference type="ChEBI" id="CHEBI:30616"/>
    </ligand>
</feature>
<feature type="binding site" evidence="13 15">
    <location>
        <position position="329"/>
    </location>
    <ligand>
        <name>ATP</name>
        <dbReference type="ChEBI" id="CHEBI:30616"/>
    </ligand>
</feature>
<feature type="binding site" evidence="14">
    <location>
        <position position="41"/>
    </location>
    <ligand>
        <name>(2R)-3-phosphoglycerate</name>
        <dbReference type="ChEBI" id="CHEBI:58272"/>
    </ligand>
</feature>
<dbReference type="Gene3D" id="3.40.50.1260">
    <property type="entry name" value="Phosphoglycerate kinase, N-terminal domain"/>
    <property type="match status" value="2"/>
</dbReference>
<dbReference type="PIRSF" id="PIRSF000724">
    <property type="entry name" value="Pgk"/>
    <property type="match status" value="1"/>
</dbReference>
<comment type="catalytic activity">
    <reaction evidence="1 13 16">
        <text>(2R)-3-phosphoglycerate + ATP = (2R)-3-phospho-glyceroyl phosphate + ADP</text>
        <dbReference type="Rhea" id="RHEA:14801"/>
        <dbReference type="ChEBI" id="CHEBI:30616"/>
        <dbReference type="ChEBI" id="CHEBI:57604"/>
        <dbReference type="ChEBI" id="CHEBI:58272"/>
        <dbReference type="ChEBI" id="CHEBI:456216"/>
        <dbReference type="EC" id="2.7.2.3"/>
    </reaction>
</comment>
<feature type="binding site" evidence="14">
    <location>
        <position position="123"/>
    </location>
    <ligand>
        <name>(2R)-3-phosphoglycerate</name>
        <dbReference type="ChEBI" id="CHEBI:58272"/>
    </ligand>
</feature>